<accession>A0AAE6T9E7</accession>
<evidence type="ECO:0000313" key="15">
    <source>
        <dbReference type="Proteomes" id="UP000642553"/>
    </source>
</evidence>
<feature type="binding site" evidence="10">
    <location>
        <begin position="112"/>
        <end position="118"/>
    </location>
    <ligand>
        <name>ATP</name>
        <dbReference type="ChEBI" id="CHEBI:30616"/>
    </ligand>
</feature>
<dbReference type="Proteomes" id="UP000642553">
    <property type="component" value="Chromosome"/>
</dbReference>
<comment type="pathway">
    <text evidence="10 11">Cell wall biogenesis; peptidoglycan biosynthesis.</text>
</comment>
<feature type="domain" description="Mur ligase C-terminal" evidence="12">
    <location>
        <begin position="318"/>
        <end position="442"/>
    </location>
</feature>
<keyword evidence="3 10" id="KW-0132">Cell division</keyword>
<evidence type="ECO:0000256" key="8">
    <source>
        <dbReference type="ARBA" id="ARBA00023306"/>
    </source>
</evidence>
<keyword evidence="6 10" id="KW-0133">Cell shape</keyword>
<dbReference type="GO" id="GO:0051301">
    <property type="term" value="P:cell division"/>
    <property type="evidence" value="ECO:0007669"/>
    <property type="project" value="UniProtKB-KW"/>
</dbReference>
<dbReference type="InterPro" id="IPR005863">
    <property type="entry name" value="UDP-N-AcMur_synth"/>
</dbReference>
<dbReference type="HAMAP" id="MF_02019">
    <property type="entry name" value="MurF"/>
    <property type="match status" value="1"/>
</dbReference>
<dbReference type="Pfam" id="PF08245">
    <property type="entry name" value="Mur_ligase_M"/>
    <property type="match status" value="1"/>
</dbReference>
<dbReference type="GO" id="GO:0008360">
    <property type="term" value="P:regulation of cell shape"/>
    <property type="evidence" value="ECO:0007669"/>
    <property type="project" value="UniProtKB-KW"/>
</dbReference>
<evidence type="ECO:0000256" key="6">
    <source>
        <dbReference type="ARBA" id="ARBA00022960"/>
    </source>
</evidence>
<dbReference type="GO" id="GO:0047480">
    <property type="term" value="F:UDP-N-acetylmuramoyl-tripeptide-D-alanyl-D-alanine ligase activity"/>
    <property type="evidence" value="ECO:0007669"/>
    <property type="project" value="UniProtKB-UniRule"/>
</dbReference>
<gene>
    <name evidence="10" type="primary">murF</name>
    <name evidence="14" type="ORF">DMI76_04085</name>
</gene>
<dbReference type="SUPFAM" id="SSF53244">
    <property type="entry name" value="MurD-like peptide ligases, peptide-binding domain"/>
    <property type="match status" value="1"/>
</dbReference>
<dbReference type="GO" id="GO:0005737">
    <property type="term" value="C:cytoplasm"/>
    <property type="evidence" value="ECO:0007669"/>
    <property type="project" value="UniProtKB-SubCell"/>
</dbReference>
<protein>
    <recommendedName>
        <fullName evidence="10 11">UDP-N-acetylmuramoyl-tripeptide--D-alanyl-D-alanine ligase</fullName>
        <ecNumber evidence="10 11">6.3.2.10</ecNumber>
    </recommendedName>
    <alternativeName>
        <fullName evidence="10">D-alanyl-D-alanine-adding enzyme</fullName>
    </alternativeName>
</protein>
<evidence type="ECO:0000259" key="13">
    <source>
        <dbReference type="Pfam" id="PF08245"/>
    </source>
</evidence>
<dbReference type="Pfam" id="PF02875">
    <property type="entry name" value="Mur_ligase_C"/>
    <property type="match status" value="1"/>
</dbReference>
<feature type="domain" description="Mur ligase central" evidence="13">
    <location>
        <begin position="111"/>
        <end position="295"/>
    </location>
</feature>
<comment type="function">
    <text evidence="10 11">Involved in cell wall formation. Catalyzes the final step in the synthesis of UDP-N-acetylmuramoyl-pentapeptide, the precursor of murein.</text>
</comment>
<dbReference type="Gene3D" id="3.40.1390.10">
    <property type="entry name" value="MurE/MurF, N-terminal domain"/>
    <property type="match status" value="1"/>
</dbReference>
<evidence type="ECO:0000256" key="9">
    <source>
        <dbReference type="ARBA" id="ARBA00023316"/>
    </source>
</evidence>
<comment type="similarity">
    <text evidence="10">Belongs to the MurCDEF family. MurF subfamily.</text>
</comment>
<keyword evidence="5 10" id="KW-0067">ATP-binding</keyword>
<dbReference type="InterPro" id="IPR036565">
    <property type="entry name" value="Mur-like_cat_sf"/>
</dbReference>
<evidence type="ECO:0000259" key="12">
    <source>
        <dbReference type="Pfam" id="PF02875"/>
    </source>
</evidence>
<keyword evidence="8 10" id="KW-0131">Cell cycle</keyword>
<evidence type="ECO:0000256" key="10">
    <source>
        <dbReference type="HAMAP-Rule" id="MF_02019"/>
    </source>
</evidence>
<sequence length="457" mass="48463">MTSLTAHGICNAIGGKLVSGPFDRVASGGVCTDSRALPPHAVFFALGGEKFDGNLFAPEASRTAAAVVVSRVEEGMDPSCAVILVEDTLKALQQLASWWRAELTLTAIGLTGSNGKTSTKDLTASVLSQGLRTIATQGNLNNHIGVPLSILRASPADEAAVWEMGMNHPGELAPLCEMTRPKIGIITSIGTSHIEYLGSRENIAREKCTVARCLPEDGFMIFPADCDYADMIRRSTRAACIECGIDSGTVRAENPVSTENGTRFTLSIPDFCREVVELPVHGRHMVANALLAAAAGWVAGLAKEQIVSGLNRAQLTGGRLHCTRSNGILVVDDTYNANPDSMQAALHTAAELSCTGRRFAVLGRMGELGTFSEEGHALVGRTAEKLRFDCVVSVGTDAARITDAISPNSSTKGLNFGSAEEAAEWLRSHTAPGDIVLFKGSRLARMEQVMNLTFPPQ</sequence>
<evidence type="ECO:0000256" key="5">
    <source>
        <dbReference type="ARBA" id="ARBA00022840"/>
    </source>
</evidence>
<dbReference type="SUPFAM" id="SSF53623">
    <property type="entry name" value="MurD-like peptide ligases, catalytic domain"/>
    <property type="match status" value="1"/>
</dbReference>
<dbReference type="GO" id="GO:0005524">
    <property type="term" value="F:ATP binding"/>
    <property type="evidence" value="ECO:0007669"/>
    <property type="project" value="UniProtKB-UniRule"/>
</dbReference>
<keyword evidence="7 10" id="KW-0573">Peptidoglycan synthesis</keyword>
<keyword evidence="1 10" id="KW-0963">Cytoplasm</keyword>
<dbReference type="Gene3D" id="3.40.1190.10">
    <property type="entry name" value="Mur-like, catalytic domain"/>
    <property type="match status" value="1"/>
</dbReference>
<keyword evidence="4 10" id="KW-0547">Nucleotide-binding</keyword>
<dbReference type="Gene3D" id="3.90.190.20">
    <property type="entry name" value="Mur ligase, C-terminal domain"/>
    <property type="match status" value="1"/>
</dbReference>
<dbReference type="InterPro" id="IPR004101">
    <property type="entry name" value="Mur_ligase_C"/>
</dbReference>
<name>A0AAE6T9E7_9BACT</name>
<dbReference type="PANTHER" id="PTHR43024">
    <property type="entry name" value="UDP-N-ACETYLMURAMOYL-TRIPEPTIDE--D-ALANYL-D-ALANINE LIGASE"/>
    <property type="match status" value="1"/>
</dbReference>
<dbReference type="AlphaFoldDB" id="A0AAE6T9E7"/>
<evidence type="ECO:0000256" key="3">
    <source>
        <dbReference type="ARBA" id="ARBA00022618"/>
    </source>
</evidence>
<organism evidence="14 15">
    <name type="scientific">Akkermansia massiliensis</name>
    <dbReference type="NCBI Taxonomy" id="2927224"/>
    <lineage>
        <taxon>Bacteria</taxon>
        <taxon>Pseudomonadati</taxon>
        <taxon>Verrucomicrobiota</taxon>
        <taxon>Verrucomicrobiia</taxon>
        <taxon>Verrucomicrobiales</taxon>
        <taxon>Akkermansiaceae</taxon>
        <taxon>Akkermansia</taxon>
    </lineage>
</organism>
<evidence type="ECO:0000256" key="4">
    <source>
        <dbReference type="ARBA" id="ARBA00022741"/>
    </source>
</evidence>
<keyword evidence="2 10" id="KW-0436">Ligase</keyword>
<evidence type="ECO:0000256" key="7">
    <source>
        <dbReference type="ARBA" id="ARBA00022984"/>
    </source>
</evidence>
<dbReference type="InterPro" id="IPR035911">
    <property type="entry name" value="MurE/MurF_N"/>
</dbReference>
<evidence type="ECO:0000256" key="2">
    <source>
        <dbReference type="ARBA" id="ARBA00022598"/>
    </source>
</evidence>
<proteinExistence type="inferred from homology"/>
<dbReference type="SUPFAM" id="SSF63418">
    <property type="entry name" value="MurE/MurF N-terminal domain"/>
    <property type="match status" value="1"/>
</dbReference>
<dbReference type="InterPro" id="IPR013221">
    <property type="entry name" value="Mur_ligase_cen"/>
</dbReference>
<dbReference type="GO" id="GO:0071555">
    <property type="term" value="P:cell wall organization"/>
    <property type="evidence" value="ECO:0007669"/>
    <property type="project" value="UniProtKB-KW"/>
</dbReference>
<evidence type="ECO:0000256" key="11">
    <source>
        <dbReference type="RuleBase" id="RU004136"/>
    </source>
</evidence>
<dbReference type="PANTHER" id="PTHR43024:SF1">
    <property type="entry name" value="UDP-N-ACETYLMURAMOYL-TRIPEPTIDE--D-ALANYL-D-ALANINE LIGASE"/>
    <property type="match status" value="1"/>
</dbReference>
<dbReference type="EMBL" id="CP029701">
    <property type="protein sequence ID" value="QHV62603.1"/>
    <property type="molecule type" value="Genomic_DNA"/>
</dbReference>
<evidence type="ECO:0000256" key="1">
    <source>
        <dbReference type="ARBA" id="ARBA00022490"/>
    </source>
</evidence>
<dbReference type="GO" id="GO:0009252">
    <property type="term" value="P:peptidoglycan biosynthetic process"/>
    <property type="evidence" value="ECO:0007669"/>
    <property type="project" value="UniProtKB-UniRule"/>
</dbReference>
<dbReference type="NCBIfam" id="TIGR01143">
    <property type="entry name" value="murF"/>
    <property type="match status" value="1"/>
</dbReference>
<evidence type="ECO:0000313" key="14">
    <source>
        <dbReference type="EMBL" id="QHV62603.1"/>
    </source>
</evidence>
<dbReference type="EC" id="6.3.2.10" evidence="10 11"/>
<comment type="subcellular location">
    <subcellularLocation>
        <location evidence="10 11">Cytoplasm</location>
    </subcellularLocation>
</comment>
<dbReference type="InterPro" id="IPR051046">
    <property type="entry name" value="MurCDEF_CellWall_CoF430Synth"/>
</dbReference>
<keyword evidence="9 10" id="KW-0961">Cell wall biogenesis/degradation</keyword>
<reference evidence="14" key="1">
    <citation type="submission" date="2018-05" db="EMBL/GenBank/DDBJ databases">
        <title>Complete genome sequnece of Akkermansia muciniphila EB-AMDK-40.</title>
        <authorList>
            <person name="Nam Y.-D."/>
            <person name="Chung W.-H."/>
            <person name="Park Y.S."/>
            <person name="Kang J."/>
        </authorList>
    </citation>
    <scope>NUCLEOTIDE SEQUENCE</scope>
    <source>
        <strain evidence="14">EB-AMDK-40</strain>
    </source>
</reference>
<comment type="catalytic activity">
    <reaction evidence="10 11">
        <text>D-alanyl-D-alanine + UDP-N-acetyl-alpha-D-muramoyl-L-alanyl-gamma-D-glutamyl-meso-2,6-diaminopimelate + ATP = UDP-N-acetyl-alpha-D-muramoyl-L-alanyl-gamma-D-glutamyl-meso-2,6-diaminopimeloyl-D-alanyl-D-alanine + ADP + phosphate + H(+)</text>
        <dbReference type="Rhea" id="RHEA:28374"/>
        <dbReference type="ChEBI" id="CHEBI:15378"/>
        <dbReference type="ChEBI" id="CHEBI:30616"/>
        <dbReference type="ChEBI" id="CHEBI:43474"/>
        <dbReference type="ChEBI" id="CHEBI:57822"/>
        <dbReference type="ChEBI" id="CHEBI:61386"/>
        <dbReference type="ChEBI" id="CHEBI:83905"/>
        <dbReference type="ChEBI" id="CHEBI:456216"/>
        <dbReference type="EC" id="6.3.2.10"/>
    </reaction>
</comment>
<dbReference type="InterPro" id="IPR036615">
    <property type="entry name" value="Mur_ligase_C_dom_sf"/>
</dbReference>
<dbReference type="RefSeq" id="WP_102722105.1">
    <property type="nucleotide sequence ID" value="NZ_CP029701.1"/>
</dbReference>